<keyword evidence="27" id="KW-1185">Reference proteome</keyword>
<dbReference type="InterPro" id="IPR055414">
    <property type="entry name" value="LRR_R13L4/SHOC2-like"/>
</dbReference>
<evidence type="ECO:0000256" key="22">
    <source>
        <dbReference type="PROSITE-ProRule" id="PRU10141"/>
    </source>
</evidence>
<dbReference type="AlphaFoldDB" id="A0A0E0P6C0"/>
<dbReference type="Pfam" id="PF23598">
    <property type="entry name" value="LRR_14"/>
    <property type="match status" value="1"/>
</dbReference>
<evidence type="ECO:0000256" key="17">
    <source>
        <dbReference type="ARBA" id="ARBA00023136"/>
    </source>
</evidence>
<feature type="signal peptide" evidence="24">
    <location>
        <begin position="1"/>
        <end position="28"/>
    </location>
</feature>
<keyword evidence="12" id="KW-0677">Repeat</keyword>
<dbReference type="GO" id="GO:0004674">
    <property type="term" value="F:protein serine/threonine kinase activity"/>
    <property type="evidence" value="ECO:0007669"/>
    <property type="project" value="UniProtKB-KW"/>
</dbReference>
<keyword evidence="11 24" id="KW-0732">Signal</keyword>
<dbReference type="SMART" id="SM00369">
    <property type="entry name" value="LRR_TYP"/>
    <property type="match status" value="9"/>
</dbReference>
<dbReference type="InterPro" id="IPR000719">
    <property type="entry name" value="Prot_kinase_dom"/>
</dbReference>
<sequence length="1102" mass="120198">MSHFATHEWPMLLLILVRLLIIFPALNSDTDRDALLSLKSQLSDPSGALASWRNDSSMFCDWHGVTCSRHNASQVISLDLESLNLTGQIFPCIAQLSFLSRIHMPNNQLNGHISPDIGLLTRLTYLNLSMNSLNGVIPHSISSCSRLEVISLQSNSLQGEIPQSLAECSFLQKIVLSNNNLQGSIPSKFGLLANLSVILLSSNSLSGSIPELLGSTRSLTEVNLNNNSISGKIPPSIFNSTTLSYIDLSYNHLSGSIPPFSKSSMPLQLLSLAENNLTGEIPVSLGNISSLSFLLLSQNNLQGSIPESLSKIVNLRVLNLKYNNLSGVVPPALFNISSLTDLILNNNQLVGTIPANLGSTLSNITELVIGGNQFEGQIPNSLANASNLQTLDIRSNLFSGHIPSLGLLSELKMLDLGTNMLQAGDWTFLSSLTNCPQLKSLSLDFNGFEGKIPISIGNLSKSLEELHLMANQLTGDIPSEIGKLTGLTVITLGMNGLTGHIPDTLQNLQNLSVLSLSKNKLSGEIPQSIGKLEQLTELHLRENELTGRIPTSLAGCKNLVQLNLSSNSFHGSIPQELFSISTLSISLDLSNNQLTGDIPMEIGKLINLNSLSISNNRLSGEIPSNLGNCLLLQSLHLEANFLNGHIPSSLINLRGIVEMDLSQNNLSGEIPEFFGSFSSLKILNLSFNNLIGPVPKGGVFDNSSAVCIQGNNKLCASSPMLQLPLCVESPSKRKKTPYILAILVPVTTIVMITMACLITILLKKRYKARQPINQSLKQFKSFSYHDLFKATYGFSSSNIIGSGRFGLVYRGYIESDVSIVAIKVFRLDQFGAPNNFIAECEAFRNIRHRNLIRVISLCSTFDPAGNEFKALILEHMANGNLESWLHPKRNKQIPKEPLSLASRLSIAMDIAVALDYLHNQCSPPLVHCDLKPSNVLLDDEMVAHVSDFGLAKFLYNDSSMASSTSYSMAGPRGSIGYIAPEYAMGCKISFEGDIYSYGIILLEMITGMYPTDEMFTDGMNLHKMVLSAIPHKITEILEPSLTKDYLGEDRDHELVELTMCTVMQLAELGLRCTVTLPKDRPKIKDVYTEIISIQSMFSALNN</sequence>
<evidence type="ECO:0000256" key="6">
    <source>
        <dbReference type="ARBA" id="ARBA00022527"/>
    </source>
</evidence>
<evidence type="ECO:0000256" key="2">
    <source>
        <dbReference type="ARBA" id="ARBA00008684"/>
    </source>
</evidence>
<evidence type="ECO:0000313" key="26">
    <source>
        <dbReference type="EnsemblPlants" id="ORUFI04G06010.1"/>
    </source>
</evidence>
<dbReference type="Gramene" id="ORUFI04G06010.1">
    <property type="protein sequence ID" value="ORUFI04G06010.1"/>
    <property type="gene ID" value="ORUFI04G06010"/>
</dbReference>
<evidence type="ECO:0000256" key="3">
    <source>
        <dbReference type="ARBA" id="ARBA00009592"/>
    </source>
</evidence>
<keyword evidence="7" id="KW-0597">Phosphoprotein</keyword>
<dbReference type="GO" id="GO:0005524">
    <property type="term" value="F:ATP binding"/>
    <property type="evidence" value="ECO:0007669"/>
    <property type="project" value="UniProtKB-UniRule"/>
</dbReference>
<dbReference type="Pfam" id="PF00560">
    <property type="entry name" value="LRR_1"/>
    <property type="match status" value="10"/>
</dbReference>
<reference evidence="27" key="1">
    <citation type="submission" date="2013-06" db="EMBL/GenBank/DDBJ databases">
        <authorList>
            <person name="Zhao Q."/>
        </authorList>
    </citation>
    <scope>NUCLEOTIDE SEQUENCE</scope>
    <source>
        <strain evidence="27">cv. W1943</strain>
    </source>
</reference>
<dbReference type="eggNOG" id="ENOG502QPYS">
    <property type="taxonomic scope" value="Eukaryota"/>
</dbReference>
<evidence type="ECO:0000256" key="21">
    <source>
        <dbReference type="ARBA" id="ARBA00048679"/>
    </source>
</evidence>
<dbReference type="SUPFAM" id="SSF52058">
    <property type="entry name" value="L domain-like"/>
    <property type="match status" value="2"/>
</dbReference>
<dbReference type="SUPFAM" id="SSF56112">
    <property type="entry name" value="Protein kinase-like (PK-like)"/>
    <property type="match status" value="1"/>
</dbReference>
<keyword evidence="6" id="KW-0723">Serine/threonine-protein kinase</keyword>
<comment type="subcellular location">
    <subcellularLocation>
        <location evidence="1">Cell membrane</location>
        <topology evidence="1">Single-pass type I membrane protein</topology>
    </subcellularLocation>
</comment>
<comment type="similarity">
    <text evidence="3">Belongs to the RLP family.</text>
</comment>
<evidence type="ECO:0000256" key="10">
    <source>
        <dbReference type="ARBA" id="ARBA00022692"/>
    </source>
</evidence>
<evidence type="ECO:0000313" key="27">
    <source>
        <dbReference type="Proteomes" id="UP000008022"/>
    </source>
</evidence>
<dbReference type="Pfam" id="PF00069">
    <property type="entry name" value="Pkinase"/>
    <property type="match status" value="1"/>
</dbReference>
<feature type="transmembrane region" description="Helical" evidence="23">
    <location>
        <begin position="738"/>
        <end position="762"/>
    </location>
</feature>
<dbReference type="FunFam" id="3.80.10.10:FF:000095">
    <property type="entry name" value="LRR receptor-like serine/threonine-protein kinase GSO1"/>
    <property type="match status" value="1"/>
</dbReference>
<dbReference type="FunFam" id="3.80.10.10:FF:000275">
    <property type="entry name" value="Leucine-rich repeat receptor-like protein kinase"/>
    <property type="match status" value="1"/>
</dbReference>
<evidence type="ECO:0000256" key="19">
    <source>
        <dbReference type="ARBA" id="ARBA00023180"/>
    </source>
</evidence>
<dbReference type="SMART" id="SM00220">
    <property type="entry name" value="S_TKc"/>
    <property type="match status" value="1"/>
</dbReference>
<organism evidence="26 27">
    <name type="scientific">Oryza rufipogon</name>
    <name type="common">Brownbeard rice</name>
    <name type="synonym">Asian wild rice</name>
    <dbReference type="NCBI Taxonomy" id="4529"/>
    <lineage>
        <taxon>Eukaryota</taxon>
        <taxon>Viridiplantae</taxon>
        <taxon>Streptophyta</taxon>
        <taxon>Embryophyta</taxon>
        <taxon>Tracheophyta</taxon>
        <taxon>Spermatophyta</taxon>
        <taxon>Magnoliopsida</taxon>
        <taxon>Liliopsida</taxon>
        <taxon>Poales</taxon>
        <taxon>Poaceae</taxon>
        <taxon>BOP clade</taxon>
        <taxon>Oryzoideae</taxon>
        <taxon>Oryzeae</taxon>
        <taxon>Oryzinae</taxon>
        <taxon>Oryza</taxon>
    </lineage>
</organism>
<feature type="domain" description="Protein kinase" evidence="25">
    <location>
        <begin position="794"/>
        <end position="1097"/>
    </location>
</feature>
<keyword evidence="9" id="KW-0808">Transferase</keyword>
<evidence type="ECO:0000256" key="24">
    <source>
        <dbReference type="SAM" id="SignalP"/>
    </source>
</evidence>
<dbReference type="InterPro" id="IPR011009">
    <property type="entry name" value="Kinase-like_dom_sf"/>
</dbReference>
<keyword evidence="17 23" id="KW-0472">Membrane</keyword>
<evidence type="ECO:0000256" key="8">
    <source>
        <dbReference type="ARBA" id="ARBA00022614"/>
    </source>
</evidence>
<dbReference type="EC" id="2.7.11.1" evidence="4"/>
<dbReference type="PROSITE" id="PS00108">
    <property type="entry name" value="PROTEIN_KINASE_ST"/>
    <property type="match status" value="1"/>
</dbReference>
<keyword evidence="8" id="KW-0433">Leucine-rich repeat</keyword>
<evidence type="ECO:0000256" key="1">
    <source>
        <dbReference type="ARBA" id="ARBA00004251"/>
    </source>
</evidence>
<dbReference type="GO" id="GO:0005886">
    <property type="term" value="C:plasma membrane"/>
    <property type="evidence" value="ECO:0007669"/>
    <property type="project" value="UniProtKB-SubCell"/>
</dbReference>
<comment type="catalytic activity">
    <reaction evidence="20">
        <text>L-threonyl-[protein] + ATP = O-phospho-L-threonyl-[protein] + ADP + H(+)</text>
        <dbReference type="Rhea" id="RHEA:46608"/>
        <dbReference type="Rhea" id="RHEA-COMP:11060"/>
        <dbReference type="Rhea" id="RHEA-COMP:11605"/>
        <dbReference type="ChEBI" id="CHEBI:15378"/>
        <dbReference type="ChEBI" id="CHEBI:30013"/>
        <dbReference type="ChEBI" id="CHEBI:30616"/>
        <dbReference type="ChEBI" id="CHEBI:61977"/>
        <dbReference type="ChEBI" id="CHEBI:456216"/>
        <dbReference type="EC" id="2.7.11.1"/>
    </reaction>
</comment>
<evidence type="ECO:0000256" key="9">
    <source>
        <dbReference type="ARBA" id="ARBA00022679"/>
    </source>
</evidence>
<proteinExistence type="inferred from homology"/>
<dbReference type="PANTHER" id="PTHR48052">
    <property type="entry name" value="UNNAMED PRODUCT"/>
    <property type="match status" value="1"/>
</dbReference>
<evidence type="ECO:0000256" key="20">
    <source>
        <dbReference type="ARBA" id="ARBA00047899"/>
    </source>
</evidence>
<dbReference type="OMA" id="YTEIISI"/>
<dbReference type="PROSITE" id="PS00107">
    <property type="entry name" value="PROTEIN_KINASE_ATP"/>
    <property type="match status" value="1"/>
</dbReference>
<dbReference type="InterPro" id="IPR001611">
    <property type="entry name" value="Leu-rich_rpt"/>
</dbReference>
<feature type="chain" id="PRO_5002369595" description="non-specific serine/threonine protein kinase" evidence="24">
    <location>
        <begin position="29"/>
        <end position="1102"/>
    </location>
</feature>
<keyword evidence="10 23" id="KW-0812">Transmembrane</keyword>
<evidence type="ECO:0000256" key="11">
    <source>
        <dbReference type="ARBA" id="ARBA00022729"/>
    </source>
</evidence>
<dbReference type="FunFam" id="1.10.510.10:FF:000358">
    <property type="entry name" value="Putative leucine-rich repeat receptor-like serine/threonine-protein kinase"/>
    <property type="match status" value="1"/>
</dbReference>
<dbReference type="Gene3D" id="3.30.200.20">
    <property type="entry name" value="Phosphorylase Kinase, domain 1"/>
    <property type="match status" value="1"/>
</dbReference>
<dbReference type="Gene3D" id="1.10.510.10">
    <property type="entry name" value="Transferase(Phosphotransferase) domain 1"/>
    <property type="match status" value="1"/>
</dbReference>
<keyword evidence="13 22" id="KW-0547">Nucleotide-binding</keyword>
<dbReference type="InterPro" id="IPR013210">
    <property type="entry name" value="LRR_N_plant-typ"/>
</dbReference>
<comment type="similarity">
    <text evidence="2">Belongs to the protein kinase superfamily. Ser/Thr protein kinase family.</text>
</comment>
<keyword evidence="19" id="KW-0325">Glycoprotein</keyword>
<dbReference type="Pfam" id="PF08263">
    <property type="entry name" value="LRRNT_2"/>
    <property type="match status" value="1"/>
</dbReference>
<evidence type="ECO:0000256" key="14">
    <source>
        <dbReference type="ARBA" id="ARBA00022777"/>
    </source>
</evidence>
<accession>A0A0E0P6C0</accession>
<evidence type="ECO:0000256" key="18">
    <source>
        <dbReference type="ARBA" id="ARBA00023170"/>
    </source>
</evidence>
<keyword evidence="14" id="KW-0418">Kinase</keyword>
<comment type="catalytic activity">
    <reaction evidence="21">
        <text>L-seryl-[protein] + ATP = O-phospho-L-seryl-[protein] + ADP + H(+)</text>
        <dbReference type="Rhea" id="RHEA:17989"/>
        <dbReference type="Rhea" id="RHEA-COMP:9863"/>
        <dbReference type="Rhea" id="RHEA-COMP:11604"/>
        <dbReference type="ChEBI" id="CHEBI:15378"/>
        <dbReference type="ChEBI" id="CHEBI:29999"/>
        <dbReference type="ChEBI" id="CHEBI:30616"/>
        <dbReference type="ChEBI" id="CHEBI:83421"/>
        <dbReference type="ChEBI" id="CHEBI:456216"/>
        <dbReference type="EC" id="2.7.11.1"/>
    </reaction>
</comment>
<name>A0A0E0P6C0_ORYRU</name>
<evidence type="ECO:0000256" key="16">
    <source>
        <dbReference type="ARBA" id="ARBA00022989"/>
    </source>
</evidence>
<dbReference type="EnsemblPlants" id="ORUFI04G06010.1">
    <property type="protein sequence ID" value="ORUFI04G06010.1"/>
    <property type="gene ID" value="ORUFI04G06010"/>
</dbReference>
<evidence type="ECO:0000256" key="7">
    <source>
        <dbReference type="ARBA" id="ARBA00022553"/>
    </source>
</evidence>
<dbReference type="InterPro" id="IPR008271">
    <property type="entry name" value="Ser/Thr_kinase_AS"/>
</dbReference>
<dbReference type="STRING" id="4529.A0A0E0P6C0"/>
<keyword evidence="5" id="KW-1003">Cell membrane</keyword>
<dbReference type="Gene3D" id="3.80.10.10">
    <property type="entry name" value="Ribonuclease Inhibitor"/>
    <property type="match status" value="4"/>
</dbReference>
<dbReference type="FunFam" id="3.80.10.10:FF:000288">
    <property type="entry name" value="LRR receptor-like serine/threonine-protein kinase EFR"/>
    <property type="match status" value="1"/>
</dbReference>
<dbReference type="SUPFAM" id="SSF52047">
    <property type="entry name" value="RNI-like"/>
    <property type="match status" value="1"/>
</dbReference>
<evidence type="ECO:0000256" key="15">
    <source>
        <dbReference type="ARBA" id="ARBA00022840"/>
    </source>
</evidence>
<evidence type="ECO:0000256" key="5">
    <source>
        <dbReference type="ARBA" id="ARBA00022475"/>
    </source>
</evidence>
<dbReference type="PANTHER" id="PTHR48052:SF23">
    <property type="entry name" value="OS06G0587900 PROTEIN"/>
    <property type="match status" value="1"/>
</dbReference>
<dbReference type="Proteomes" id="UP000008022">
    <property type="component" value="Unassembled WGS sequence"/>
</dbReference>
<evidence type="ECO:0000256" key="23">
    <source>
        <dbReference type="SAM" id="Phobius"/>
    </source>
</evidence>
<dbReference type="InterPro" id="IPR017441">
    <property type="entry name" value="Protein_kinase_ATP_BS"/>
</dbReference>
<evidence type="ECO:0000256" key="12">
    <source>
        <dbReference type="ARBA" id="ARBA00022737"/>
    </source>
</evidence>
<evidence type="ECO:0000256" key="13">
    <source>
        <dbReference type="ARBA" id="ARBA00022741"/>
    </source>
</evidence>
<keyword evidence="18" id="KW-0675">Receptor</keyword>
<keyword evidence="16 23" id="KW-1133">Transmembrane helix</keyword>
<evidence type="ECO:0000256" key="4">
    <source>
        <dbReference type="ARBA" id="ARBA00012513"/>
    </source>
</evidence>
<dbReference type="HOGENOM" id="CLU_000288_22_1_1"/>
<protein>
    <recommendedName>
        <fullName evidence="4">non-specific serine/threonine protein kinase</fullName>
        <ecNumber evidence="4">2.7.11.1</ecNumber>
    </recommendedName>
</protein>
<dbReference type="InterPro" id="IPR003591">
    <property type="entry name" value="Leu-rich_rpt_typical-subtyp"/>
</dbReference>
<evidence type="ECO:0000259" key="25">
    <source>
        <dbReference type="PROSITE" id="PS50011"/>
    </source>
</evidence>
<dbReference type="InterPro" id="IPR032675">
    <property type="entry name" value="LRR_dom_sf"/>
</dbReference>
<feature type="binding site" evidence="22">
    <location>
        <position position="823"/>
    </location>
    <ligand>
        <name>ATP</name>
        <dbReference type="ChEBI" id="CHEBI:30616"/>
    </ligand>
</feature>
<dbReference type="PROSITE" id="PS50011">
    <property type="entry name" value="PROTEIN_KINASE_DOM"/>
    <property type="match status" value="1"/>
</dbReference>
<keyword evidence="15 22" id="KW-0067">ATP-binding</keyword>
<reference evidence="26" key="2">
    <citation type="submission" date="2015-06" db="UniProtKB">
        <authorList>
            <consortium name="EnsemblPlants"/>
        </authorList>
    </citation>
    <scope>IDENTIFICATION</scope>
</reference>